<dbReference type="Gene3D" id="3.90.70.10">
    <property type="entry name" value="Cysteine proteinases"/>
    <property type="match status" value="8"/>
</dbReference>
<dbReference type="EMBL" id="CAJRST010007891">
    <property type="protein sequence ID" value="CAG5897221.1"/>
    <property type="molecule type" value="Genomic_DNA"/>
</dbReference>
<protein>
    <submittedName>
        <fullName evidence="3">(Atlantic silverside) hypothetical protein</fullName>
    </submittedName>
</protein>
<feature type="region of interest" description="Disordered" evidence="1">
    <location>
        <begin position="1667"/>
        <end position="1733"/>
    </location>
</feature>
<feature type="compositionally biased region" description="Basic and acidic residues" evidence="1">
    <location>
        <begin position="2180"/>
        <end position="2196"/>
    </location>
</feature>
<dbReference type="SUPFAM" id="SSF54001">
    <property type="entry name" value="Cysteine proteinases"/>
    <property type="match status" value="7"/>
</dbReference>
<feature type="compositionally biased region" description="Basic and acidic residues" evidence="1">
    <location>
        <begin position="2205"/>
        <end position="2248"/>
    </location>
</feature>
<dbReference type="GO" id="GO:0016579">
    <property type="term" value="P:protein deubiquitination"/>
    <property type="evidence" value="ECO:0007669"/>
    <property type="project" value="InterPro"/>
</dbReference>
<dbReference type="PROSITE" id="PS00973">
    <property type="entry name" value="USP_2"/>
    <property type="match status" value="2"/>
</dbReference>
<feature type="region of interest" description="Disordered" evidence="1">
    <location>
        <begin position="2061"/>
        <end position="2356"/>
    </location>
</feature>
<proteinExistence type="predicted"/>
<feature type="domain" description="USP" evidence="2">
    <location>
        <begin position="1763"/>
        <end position="2099"/>
    </location>
</feature>
<feature type="compositionally biased region" description="Polar residues" evidence="1">
    <location>
        <begin position="1246"/>
        <end position="1255"/>
    </location>
</feature>
<name>A0A8S4AX34_9TELE</name>
<feature type="region of interest" description="Disordered" evidence="1">
    <location>
        <begin position="2654"/>
        <end position="2720"/>
    </location>
</feature>
<feature type="compositionally biased region" description="Basic and acidic residues" evidence="1">
    <location>
        <begin position="855"/>
        <end position="871"/>
    </location>
</feature>
<dbReference type="InterPro" id="IPR050164">
    <property type="entry name" value="Peptidase_C19"/>
</dbReference>
<feature type="region of interest" description="Disordered" evidence="1">
    <location>
        <begin position="820"/>
        <end position="939"/>
    </location>
</feature>
<feature type="compositionally biased region" description="Gly residues" evidence="1">
    <location>
        <begin position="209"/>
        <end position="219"/>
    </location>
</feature>
<dbReference type="PANTHER" id="PTHR24006">
    <property type="entry name" value="UBIQUITIN CARBOXYL-TERMINAL HYDROLASE"/>
    <property type="match status" value="1"/>
</dbReference>
<feature type="domain" description="USP" evidence="2">
    <location>
        <begin position="2359"/>
        <end position="2651"/>
    </location>
</feature>
<feature type="compositionally biased region" description="Basic and acidic residues" evidence="1">
    <location>
        <begin position="822"/>
        <end position="838"/>
    </location>
</feature>
<feature type="region of interest" description="Disordered" evidence="1">
    <location>
        <begin position="429"/>
        <end position="476"/>
    </location>
</feature>
<keyword evidence="4" id="KW-1185">Reference proteome</keyword>
<feature type="region of interest" description="Disordered" evidence="1">
    <location>
        <begin position="484"/>
        <end position="503"/>
    </location>
</feature>
<feature type="domain" description="USP" evidence="2">
    <location>
        <begin position="530"/>
        <end position="808"/>
    </location>
</feature>
<feature type="compositionally biased region" description="Gly residues" evidence="1">
    <location>
        <begin position="2658"/>
        <end position="2674"/>
    </location>
</feature>
<dbReference type="GO" id="GO:0005634">
    <property type="term" value="C:nucleus"/>
    <property type="evidence" value="ECO:0007669"/>
    <property type="project" value="TreeGrafter"/>
</dbReference>
<dbReference type="GO" id="GO:0004843">
    <property type="term" value="F:cysteine-type deubiquitinase activity"/>
    <property type="evidence" value="ECO:0007669"/>
    <property type="project" value="InterPro"/>
</dbReference>
<feature type="compositionally biased region" description="Basic and acidic residues" evidence="1">
    <location>
        <begin position="2140"/>
        <end position="2151"/>
    </location>
</feature>
<feature type="compositionally biased region" description="Basic and acidic residues" evidence="1">
    <location>
        <begin position="878"/>
        <end position="911"/>
    </location>
</feature>
<feature type="domain" description="USP" evidence="2">
    <location>
        <begin position="909"/>
        <end position="1171"/>
    </location>
</feature>
<feature type="region of interest" description="Disordered" evidence="1">
    <location>
        <begin position="205"/>
        <end position="258"/>
    </location>
</feature>
<feature type="region of interest" description="Disordered" evidence="1">
    <location>
        <begin position="1184"/>
        <end position="1370"/>
    </location>
</feature>
<feature type="compositionally biased region" description="Basic and acidic residues" evidence="1">
    <location>
        <begin position="1210"/>
        <end position="1233"/>
    </location>
</feature>
<feature type="compositionally biased region" description="Basic and acidic residues" evidence="1">
    <location>
        <begin position="2070"/>
        <end position="2109"/>
    </location>
</feature>
<dbReference type="PANTHER" id="PTHR24006:SF899">
    <property type="entry name" value="UBIQUITIN CARBOXYL-TERMINAL HYDROLASE"/>
    <property type="match status" value="1"/>
</dbReference>
<feature type="compositionally biased region" description="Basic and acidic residues" evidence="1">
    <location>
        <begin position="928"/>
        <end position="939"/>
    </location>
</feature>
<dbReference type="InterPro" id="IPR028889">
    <property type="entry name" value="USP"/>
</dbReference>
<dbReference type="InterPro" id="IPR001394">
    <property type="entry name" value="Peptidase_C19_UCH"/>
</dbReference>
<feature type="compositionally biased region" description="Basic and acidic residues" evidence="1">
    <location>
        <begin position="1264"/>
        <end position="1275"/>
    </location>
</feature>
<feature type="compositionally biased region" description="Basic and acidic residues" evidence="1">
    <location>
        <begin position="220"/>
        <end position="231"/>
    </location>
</feature>
<feature type="domain" description="USP" evidence="2">
    <location>
        <begin position="2722"/>
        <end position="2916"/>
    </location>
</feature>
<dbReference type="PROSITE" id="PS50235">
    <property type="entry name" value="USP_3"/>
    <property type="match status" value="7"/>
</dbReference>
<evidence type="ECO:0000313" key="4">
    <source>
        <dbReference type="Proteomes" id="UP000677803"/>
    </source>
</evidence>
<evidence type="ECO:0000313" key="3">
    <source>
        <dbReference type="EMBL" id="CAG5897221.1"/>
    </source>
</evidence>
<feature type="domain" description="USP" evidence="2">
    <location>
        <begin position="1"/>
        <end position="200"/>
    </location>
</feature>
<feature type="compositionally biased region" description="Polar residues" evidence="1">
    <location>
        <begin position="1694"/>
        <end position="1712"/>
    </location>
</feature>
<comment type="caution">
    <text evidence="3">The sequence shown here is derived from an EMBL/GenBank/DDBJ whole genome shotgun (WGS) entry which is preliminary data.</text>
</comment>
<feature type="compositionally biased region" description="Polar residues" evidence="1">
    <location>
        <begin position="2682"/>
        <end position="2701"/>
    </location>
</feature>
<dbReference type="CDD" id="cd02257">
    <property type="entry name" value="Peptidase_C19"/>
    <property type="match status" value="3"/>
</dbReference>
<feature type="compositionally biased region" description="Basic and acidic residues" evidence="1">
    <location>
        <begin position="2159"/>
        <end position="2171"/>
    </location>
</feature>
<feature type="compositionally biased region" description="Gly residues" evidence="1">
    <location>
        <begin position="1670"/>
        <end position="1686"/>
    </location>
</feature>
<feature type="compositionally biased region" description="Basic and acidic residues" evidence="1">
    <location>
        <begin position="2333"/>
        <end position="2342"/>
    </location>
</feature>
<feature type="compositionally biased region" description="Polar residues" evidence="1">
    <location>
        <begin position="440"/>
        <end position="462"/>
    </location>
</feature>
<feature type="compositionally biased region" description="Basic and acidic residues" evidence="1">
    <location>
        <begin position="1185"/>
        <end position="1201"/>
    </location>
</feature>
<dbReference type="Proteomes" id="UP000677803">
    <property type="component" value="Unassembled WGS sequence"/>
</dbReference>
<sequence length="2916" mass="323326">MSTAAPGSQEGFHGLYNQGATCYLNSVLQVLFMTRDFREALHRFVISGSSLHDGFLPLKALKEGLEESVQRPIISTLKAEMNLHPEVLTLLLKRFKFDFDHMRYVKIVRGVEIPPVLTVPPDDAQARKNAPGQTYALYALVEHYGDLKHGHYTVTVQPHGDQSWYNFNDTSVTKIPDGNLTQNLSPVRSQSAYLLFYRKTGGRYDKKTGGQGAEGGPDQRGGDLRGQEESSRGGGGAVGSSSEASKLSTKDREQQAERRSLDEQLQILFEDLKKHAAESRNLSWSNRGFRGGAHSTSSPLVWTSSCSLTPRLLVISLFFLLRLFVSGLFDVPSSVLPVFLPVLRFSPIPVLADCGAFTVRVLPIVVSGSTSGLSSSILRRVITEVGSVPPSSPLTSTPPAVSTSSPRCCSLFLDSFSEAETSLIPEPKVSAAETGGINEKQINNKQKGLTQKRPNSRKTSQELMGVKRKSVRSNVESVLEKLRERSRFSGSSGNTHQHHSEHPLEEVLKEDLKLFLQRPTLRLLLPVLGAEFGDFRGGAHSTSSSSAALLLTPEVSSPLFSPCSPSFLPSNLHYSCSLHIIITLLLSVSGLFLRGGNVSDPRTQMDVQSDAGECFENILRNVSAPGVSQVQTQLFQGQLTHKTQCSKCRTLTSSEETFSSLPLSFEASNKDYKVSVVSGENQLFCERCDAKCDAATKCEIEHHPDVLLLRLRRFKFEGISNWHTRISRYVEFPYMLEIPHAGAETEIYELYAFTEHFGGYARGYHNVTIKSLDDGKWYDICGNSTRLPFKEGLSHSSWDVCLLFYRKVSIVETLGSGIRDVSASEKESRNREQQRGDDVETAGGEEVRGPAAGSQKKENEDRGGEEVRGEEGGATGGKLREEEQMKKTGGEERAGGPDQRGGDLRGQEESSRGGGGAVGSSSEASKLSTKDREQQAERRSLDEQLQILFEDLKKHAAETWNLSRSTRVDVQSGAAECFENILRNVSAPGASQLFQGQLTHKTQCSKCRTLTSSEETFSSLPLSFEDSYKDYQVSVVSGANQLFCERCAAKCDAATKCEMVNHPEVLVLRLKRFKFDSIFEWHTKIIRYVEFPCVLEIPHAGVETEIYELYAFVKHIGVYTHGYHNVTIKSLDDGKWYDISGNDVSLVNFKPFKTDENRRCRDVCLLFYRKVSAAETLGSVIRDVSASEKESRNREQQRGDDVETAGGMEGRGEEGGTRGGKLREEEQRKKTGGEQRAGTRMRTKTDLYNNPTQNRGGEAGGGARHNDGQHADSERTTVSQNGDRAKSEDGKENGKDRGGNVKEDGNKESEEEKQRYDKKMGGQGAEGGPNQRGGGAVGSSSEASKLSTTDRKQQSEAKAAASAPPPEPKYHGLYNQGATCYLNSVLQVLFMTPGFTEALHRFAKGLRSRPKPNRDPCSQPVFVSHRHPCGRPSLDKELQSLFEDLKKQTAETKNITKSLGINKVDVQSGAAECFENILRNVSAPGASQLFQGQLTHKTQCRKCRTLTSSEEPFWNLPLTFEESNKDYKVSLVSGANQLFCERCDAKCDAAAKSEMTHHPDVLMLRLGRFKFDSYYKCFKKIDRYVEFPYMLEIPHAGAETEIYELYAFVGYVVKHKYGEFFATIKPQDNEKWYNFSDHHVYVICRYKTLISNRSKWTSITVSAAEQKQTGGQGAAGGANQRGGGAVGSSSEASKLSTTVTKQQPTPVNSNLHVASKPGAGHPAASAPPPGEQNPLQAELWKPELRLTCPFFPFFPLHPEPKYHGLYNQGATCYLNSVLQVLFMTRDFREAVKRHPCGRQSLDKELQNLFEELKKQTAETRNITKSLGISRVDVQSDAAECFENILRNVSAPGASQLFQGQLRHMTKCLKCGTLTSSEEPFWNLPLELVASRSDSYSHYSVVRCLTRIWDIWDKPRLGPSGSERTDVDGIAEYFGVSEVRGSDQLFCDRCDAKTDAKMKYEIKQHPQVLMLMLKRFKFNYTYMSYVKVKNSVVIPDSVKLPGGSGAPVRLTYCLAKYSTRVCSRGRFKKGISSLCCDQSEDYELYAFVEHVGELRHGHYTATIKSQSDGNQNKENRGRNEERGGEEVRREEGGTQGGKLREEEQRKKTEGEEGAGTRMLTRADLCNNPTQSRGGEAGGGARHNDGQHADSERTTVSQNGDRVKSEDRQENGKNRGGNVKEAGNKESEEEKQRYDKKTGGQGAEGGSDLHKGGDEAKQRNERELKRAEVQGQKTEEQRGAEGGAGKDSHTSKLSMILRRRPGKAVQVSSENCQFIGSETRGDEETRYYLAPGQGNQRSGPDSGVSPQAPKPDLAGPRTAPPCRRTYSEVSQVPDKTPDDTKIQIESESSNGSAKKKEPKYHGLYNQGATCYLNSVLQVLFMTPGFREALHRFAKGLRSRPKPNRDPCSQPVFVSHRHPCGRQSLDKELQNLFEDLKKQTAETKNITKSLGISKVDVQSGAAECFENILRNVSAPGASQLFQGQLTHRTKCRKCRTLTSSEEPFLSLPLTFEESNKEYKVSVVSGANQLFCEHCDAKRDAAAKSEMTHHPDVLMLRLRRFKFNSVRREHIKIDRYVEFPYMLEIPHAGAETEIYELYAFVGNGGKYTYGQFSATIKPQDNEKWYNFSDHHVYVICRYKTLISNRSKWTTITVSAAEQKQTGGQGAAGGPNQRGGGAVGSSSEASKLSTTVTKQQPTPVNSNLQVASKPGTGRPAASAPPPEPKYHGLYNQGATCYLNSVLQVLFMTPDFREAVKRHPCGRPSLDKELQNLFEELRKQTAETRNITKSLGISRVDVQSDAAECFENILRNVSAPGASQLFQGQLTHMTQCLKCRTLTSSEEPFWNLPLELVASRSDSYSHYSVVRCLTRIWDIWDKPRLGPSGSERTDVDGIAEYFGVSEVRGSDQLFCDRCAAKTDAAM</sequence>
<dbReference type="OrthoDB" id="292964at2759"/>
<evidence type="ECO:0000259" key="2">
    <source>
        <dbReference type="PROSITE" id="PS50235"/>
    </source>
</evidence>
<feature type="compositionally biased region" description="Polar residues" evidence="1">
    <location>
        <begin position="2264"/>
        <end position="2274"/>
    </location>
</feature>
<feature type="compositionally biased region" description="Basic and acidic residues" evidence="1">
    <location>
        <begin position="1283"/>
        <end position="1320"/>
    </location>
</feature>
<feature type="non-terminal residue" evidence="3">
    <location>
        <position position="2916"/>
    </location>
</feature>
<dbReference type="InterPro" id="IPR038765">
    <property type="entry name" value="Papain-like_cys_pep_sf"/>
</dbReference>
<reference evidence="3" key="1">
    <citation type="submission" date="2021-05" db="EMBL/GenBank/DDBJ databases">
        <authorList>
            <person name="Tigano A."/>
        </authorList>
    </citation>
    <scope>NUCLEOTIDE SEQUENCE</scope>
</reference>
<dbReference type="PROSITE" id="PS00972">
    <property type="entry name" value="USP_1"/>
    <property type="match status" value="5"/>
</dbReference>
<dbReference type="InterPro" id="IPR018200">
    <property type="entry name" value="USP_CS"/>
</dbReference>
<accession>A0A8S4AX34</accession>
<dbReference type="GO" id="GO:0005829">
    <property type="term" value="C:cytosol"/>
    <property type="evidence" value="ECO:0007669"/>
    <property type="project" value="TreeGrafter"/>
</dbReference>
<gene>
    <name evidence="3" type="ORF">MMEN_LOCUS8272</name>
</gene>
<feature type="compositionally biased region" description="Low complexity" evidence="1">
    <location>
        <begin position="1714"/>
        <end position="1724"/>
    </location>
</feature>
<organism evidence="3 4">
    <name type="scientific">Menidia menidia</name>
    <name type="common">Atlantic silverside</name>
    <dbReference type="NCBI Taxonomy" id="238744"/>
    <lineage>
        <taxon>Eukaryota</taxon>
        <taxon>Metazoa</taxon>
        <taxon>Chordata</taxon>
        <taxon>Craniata</taxon>
        <taxon>Vertebrata</taxon>
        <taxon>Euteleostomi</taxon>
        <taxon>Actinopterygii</taxon>
        <taxon>Neopterygii</taxon>
        <taxon>Teleostei</taxon>
        <taxon>Neoteleostei</taxon>
        <taxon>Acanthomorphata</taxon>
        <taxon>Ovalentaria</taxon>
        <taxon>Atherinomorphae</taxon>
        <taxon>Atheriniformes</taxon>
        <taxon>Atherinopsidae</taxon>
        <taxon>Menidiinae</taxon>
        <taxon>Menidia</taxon>
    </lineage>
</organism>
<feature type="compositionally biased region" description="Basic and acidic residues" evidence="1">
    <location>
        <begin position="248"/>
        <end position="258"/>
    </location>
</feature>
<dbReference type="Pfam" id="PF00443">
    <property type="entry name" value="UCH"/>
    <property type="match status" value="8"/>
</dbReference>
<feature type="domain" description="USP" evidence="2">
    <location>
        <begin position="1371"/>
        <end position="1663"/>
    </location>
</feature>
<feature type="compositionally biased region" description="Gly residues" evidence="1">
    <location>
        <begin position="1321"/>
        <end position="1337"/>
    </location>
</feature>
<evidence type="ECO:0000256" key="1">
    <source>
        <dbReference type="SAM" id="MobiDB-lite"/>
    </source>
</evidence>